<proteinExistence type="predicted"/>
<evidence type="ECO:0000313" key="2">
    <source>
        <dbReference type="EMBL" id="KKN67028.1"/>
    </source>
</evidence>
<dbReference type="AlphaFoldDB" id="A0A0F9VMK7"/>
<accession>A0A0F9VMK7</accession>
<comment type="caution">
    <text evidence="2">The sequence shown here is derived from an EMBL/GenBank/DDBJ whole genome shotgun (WGS) entry which is preliminary data.</text>
</comment>
<organism evidence="2">
    <name type="scientific">marine sediment metagenome</name>
    <dbReference type="NCBI Taxonomy" id="412755"/>
    <lineage>
        <taxon>unclassified sequences</taxon>
        <taxon>metagenomes</taxon>
        <taxon>ecological metagenomes</taxon>
    </lineage>
</organism>
<dbReference type="EMBL" id="LAZR01000485">
    <property type="protein sequence ID" value="KKN67028.1"/>
    <property type="molecule type" value="Genomic_DNA"/>
</dbReference>
<keyword evidence="1" id="KW-0472">Membrane</keyword>
<protein>
    <submittedName>
        <fullName evidence="2">Uncharacterized protein</fullName>
    </submittedName>
</protein>
<gene>
    <name evidence="2" type="ORF">LCGC14_0465820</name>
</gene>
<evidence type="ECO:0000256" key="1">
    <source>
        <dbReference type="SAM" id="Phobius"/>
    </source>
</evidence>
<feature type="transmembrane region" description="Helical" evidence="1">
    <location>
        <begin position="70"/>
        <end position="88"/>
    </location>
</feature>
<reference evidence="2" key="1">
    <citation type="journal article" date="2015" name="Nature">
        <title>Complex archaea that bridge the gap between prokaryotes and eukaryotes.</title>
        <authorList>
            <person name="Spang A."/>
            <person name="Saw J.H."/>
            <person name="Jorgensen S.L."/>
            <person name="Zaremba-Niedzwiedzka K."/>
            <person name="Martijn J."/>
            <person name="Lind A.E."/>
            <person name="van Eijk R."/>
            <person name="Schleper C."/>
            <person name="Guy L."/>
            <person name="Ettema T.J."/>
        </authorList>
    </citation>
    <scope>NUCLEOTIDE SEQUENCE</scope>
</reference>
<keyword evidence="1" id="KW-0812">Transmembrane</keyword>
<keyword evidence="1" id="KW-1133">Transmembrane helix</keyword>
<sequence length="93" mass="10959">MKPWFENKADKYRSRKKKVTEIKLVTNPVKESKLKQDLKITTKLLLQLIGFLFGSGLFFAITTLSVTVHWAFGFLYIPFLWTLFFIIVRSENE</sequence>
<name>A0A0F9VMK7_9ZZZZ</name>
<feature type="transmembrane region" description="Helical" evidence="1">
    <location>
        <begin position="44"/>
        <end position="64"/>
    </location>
</feature>